<evidence type="ECO:0000259" key="11">
    <source>
        <dbReference type="Pfam" id="PF08544"/>
    </source>
</evidence>
<keyword evidence="5 9" id="KW-0547">Nucleotide-binding</keyword>
<evidence type="ECO:0000256" key="8">
    <source>
        <dbReference type="ARBA" id="ARBA00032554"/>
    </source>
</evidence>
<dbReference type="SUPFAM" id="SSF54211">
    <property type="entry name" value="Ribosomal protein S5 domain 2-like"/>
    <property type="match status" value="1"/>
</dbReference>
<comment type="similarity">
    <text evidence="1 9">Belongs to the GHMP kinase family. IspE subfamily.</text>
</comment>
<accession>A0A2H0LSS5</accession>
<feature type="active site" evidence="9">
    <location>
        <position position="136"/>
    </location>
</feature>
<dbReference type="InterPro" id="IPR014721">
    <property type="entry name" value="Ribsml_uS5_D2-typ_fold_subgr"/>
</dbReference>
<name>A0A2H0LSS5_9BACT</name>
<evidence type="ECO:0000256" key="9">
    <source>
        <dbReference type="HAMAP-Rule" id="MF_00061"/>
    </source>
</evidence>
<dbReference type="EC" id="2.7.1.148" evidence="2 9"/>
<comment type="pathway">
    <text evidence="9">Isoprenoid biosynthesis; isopentenyl diphosphate biosynthesis via DXP pathway; isopentenyl diphosphate from 1-deoxy-D-xylulose 5-phosphate: step 3/6.</text>
</comment>
<dbReference type="HAMAP" id="MF_00061">
    <property type="entry name" value="IspE"/>
    <property type="match status" value="1"/>
</dbReference>
<evidence type="ECO:0000256" key="2">
    <source>
        <dbReference type="ARBA" id="ARBA00012052"/>
    </source>
</evidence>
<feature type="domain" description="GHMP kinase C-terminal" evidence="11">
    <location>
        <begin position="220"/>
        <end position="280"/>
    </location>
</feature>
<sequence length="292" mass="32271">MKSLTITSPAKVNLHLEVLKKRADGYHELLTIFHRISLADTLTLQKKPAGITIQTNHPGVPTGHRNMIWKAFEMVKKDFPFEGGVTVRLKKRIPVAGGLGGGSSNAASFLLGLKRLYRLPLTQKALLKMGARLGADVNFFLLNTRQALGEGAGERLKSLSCQKRFWFVLVTMPKALSTARVYSVLQPADYREPSLTKKIQIAKLPHGLSKYLLAQKQVSLRNDLQAASIRCYPALSRVLKLFDSLNVKARLISGSGPSVFGVTTSKNKAAELAKQIRKSLRTYKQIIVCHSL</sequence>
<dbReference type="PIRSF" id="PIRSF010376">
    <property type="entry name" value="IspE"/>
    <property type="match status" value="1"/>
</dbReference>
<evidence type="ECO:0000313" key="12">
    <source>
        <dbReference type="EMBL" id="PIQ87480.1"/>
    </source>
</evidence>
<dbReference type="Gene3D" id="3.30.230.10">
    <property type="match status" value="1"/>
</dbReference>
<dbReference type="EMBL" id="PCVY01000004">
    <property type="protein sequence ID" value="PIQ87480.1"/>
    <property type="molecule type" value="Genomic_DNA"/>
</dbReference>
<reference evidence="12 13" key="1">
    <citation type="submission" date="2017-09" db="EMBL/GenBank/DDBJ databases">
        <title>Depth-based differentiation of microbial function through sediment-hosted aquifers and enrichment of novel symbionts in the deep terrestrial subsurface.</title>
        <authorList>
            <person name="Probst A.J."/>
            <person name="Ladd B."/>
            <person name="Jarett J.K."/>
            <person name="Geller-Mcgrath D.E."/>
            <person name="Sieber C.M."/>
            <person name="Emerson J.B."/>
            <person name="Anantharaman K."/>
            <person name="Thomas B.C."/>
            <person name="Malmstrom R."/>
            <person name="Stieglmeier M."/>
            <person name="Klingl A."/>
            <person name="Woyke T."/>
            <person name="Ryan C.M."/>
            <person name="Banfield J.F."/>
        </authorList>
    </citation>
    <scope>NUCLEOTIDE SEQUENCE [LARGE SCALE GENOMIC DNA]</scope>
    <source>
        <strain evidence="12">CG11_big_fil_rev_8_21_14_0_20_45_26</strain>
    </source>
</reference>
<evidence type="ECO:0000256" key="5">
    <source>
        <dbReference type="ARBA" id="ARBA00022741"/>
    </source>
</evidence>
<evidence type="ECO:0000256" key="3">
    <source>
        <dbReference type="ARBA" id="ARBA00017473"/>
    </source>
</evidence>
<evidence type="ECO:0000256" key="7">
    <source>
        <dbReference type="ARBA" id="ARBA00022840"/>
    </source>
</evidence>
<dbReference type="InterPro" id="IPR004424">
    <property type="entry name" value="IspE"/>
</dbReference>
<gene>
    <name evidence="9 12" type="primary">ispE</name>
    <name evidence="12" type="ORF">COV74_00485</name>
</gene>
<dbReference type="UniPathway" id="UPA00056">
    <property type="reaction ID" value="UER00094"/>
</dbReference>
<dbReference type="AlphaFoldDB" id="A0A2H0LSS5"/>
<dbReference type="InterPro" id="IPR013750">
    <property type="entry name" value="GHMP_kinase_C_dom"/>
</dbReference>
<dbReference type="InterPro" id="IPR036554">
    <property type="entry name" value="GHMP_kinase_C_sf"/>
</dbReference>
<feature type="binding site" evidence="9">
    <location>
        <begin position="94"/>
        <end position="104"/>
    </location>
    <ligand>
        <name>ATP</name>
        <dbReference type="ChEBI" id="CHEBI:30616"/>
    </ligand>
</feature>
<dbReference type="PANTHER" id="PTHR43527">
    <property type="entry name" value="4-DIPHOSPHOCYTIDYL-2-C-METHYL-D-ERYTHRITOL KINASE, CHLOROPLASTIC"/>
    <property type="match status" value="1"/>
</dbReference>
<dbReference type="InterPro" id="IPR006204">
    <property type="entry name" value="GHMP_kinase_N_dom"/>
</dbReference>
<dbReference type="GO" id="GO:0019288">
    <property type="term" value="P:isopentenyl diphosphate biosynthetic process, methylerythritol 4-phosphate pathway"/>
    <property type="evidence" value="ECO:0007669"/>
    <property type="project" value="UniProtKB-UniRule"/>
</dbReference>
<dbReference type="GO" id="GO:0016114">
    <property type="term" value="P:terpenoid biosynthetic process"/>
    <property type="evidence" value="ECO:0007669"/>
    <property type="project" value="UniProtKB-UniRule"/>
</dbReference>
<keyword evidence="9" id="KW-0414">Isoprene biosynthesis</keyword>
<comment type="caution">
    <text evidence="12">The sequence shown here is derived from an EMBL/GenBank/DDBJ whole genome shotgun (WGS) entry which is preliminary data.</text>
</comment>
<dbReference type="Proteomes" id="UP000230859">
    <property type="component" value="Unassembled WGS sequence"/>
</dbReference>
<feature type="active site" evidence="9">
    <location>
        <position position="11"/>
    </location>
</feature>
<dbReference type="InterPro" id="IPR020568">
    <property type="entry name" value="Ribosomal_Su5_D2-typ_SF"/>
</dbReference>
<dbReference type="GO" id="GO:0005524">
    <property type="term" value="F:ATP binding"/>
    <property type="evidence" value="ECO:0007669"/>
    <property type="project" value="UniProtKB-UniRule"/>
</dbReference>
<dbReference type="Pfam" id="PF00288">
    <property type="entry name" value="GHMP_kinases_N"/>
    <property type="match status" value="1"/>
</dbReference>
<evidence type="ECO:0000256" key="1">
    <source>
        <dbReference type="ARBA" id="ARBA00009684"/>
    </source>
</evidence>
<keyword evidence="7 9" id="KW-0067">ATP-binding</keyword>
<evidence type="ECO:0000256" key="6">
    <source>
        <dbReference type="ARBA" id="ARBA00022777"/>
    </source>
</evidence>
<dbReference type="Gene3D" id="3.30.70.890">
    <property type="entry name" value="GHMP kinase, C-terminal domain"/>
    <property type="match status" value="1"/>
</dbReference>
<keyword evidence="6 9" id="KW-0418">Kinase</keyword>
<feature type="domain" description="GHMP kinase N-terminal" evidence="10">
    <location>
        <begin position="66"/>
        <end position="141"/>
    </location>
</feature>
<dbReference type="GO" id="GO:0050515">
    <property type="term" value="F:4-(cytidine 5'-diphospho)-2-C-methyl-D-erythritol kinase activity"/>
    <property type="evidence" value="ECO:0007669"/>
    <property type="project" value="UniProtKB-UniRule"/>
</dbReference>
<comment type="function">
    <text evidence="9">Catalyzes the phosphorylation of the position 2 hydroxy group of 4-diphosphocytidyl-2C-methyl-D-erythritol.</text>
</comment>
<evidence type="ECO:0000256" key="4">
    <source>
        <dbReference type="ARBA" id="ARBA00022679"/>
    </source>
</evidence>
<dbReference type="SUPFAM" id="SSF55060">
    <property type="entry name" value="GHMP Kinase, C-terminal domain"/>
    <property type="match status" value="1"/>
</dbReference>
<evidence type="ECO:0000313" key="13">
    <source>
        <dbReference type="Proteomes" id="UP000230859"/>
    </source>
</evidence>
<dbReference type="Pfam" id="PF08544">
    <property type="entry name" value="GHMP_kinases_C"/>
    <property type="match status" value="1"/>
</dbReference>
<comment type="catalytic activity">
    <reaction evidence="9">
        <text>4-CDP-2-C-methyl-D-erythritol + ATP = 4-CDP-2-C-methyl-D-erythritol 2-phosphate + ADP + H(+)</text>
        <dbReference type="Rhea" id="RHEA:18437"/>
        <dbReference type="ChEBI" id="CHEBI:15378"/>
        <dbReference type="ChEBI" id="CHEBI:30616"/>
        <dbReference type="ChEBI" id="CHEBI:57823"/>
        <dbReference type="ChEBI" id="CHEBI:57919"/>
        <dbReference type="ChEBI" id="CHEBI:456216"/>
        <dbReference type="EC" id="2.7.1.148"/>
    </reaction>
</comment>
<dbReference type="NCBIfam" id="TIGR00154">
    <property type="entry name" value="ispE"/>
    <property type="match status" value="1"/>
</dbReference>
<evidence type="ECO:0000259" key="10">
    <source>
        <dbReference type="Pfam" id="PF00288"/>
    </source>
</evidence>
<protein>
    <recommendedName>
        <fullName evidence="3 9">4-diphosphocytidyl-2-C-methyl-D-erythritol kinase</fullName>
        <shortName evidence="9">CMK</shortName>
        <ecNumber evidence="2 9">2.7.1.148</ecNumber>
    </recommendedName>
    <alternativeName>
        <fullName evidence="8 9">4-(cytidine-5'-diphospho)-2-C-methyl-D-erythritol kinase</fullName>
    </alternativeName>
</protein>
<organism evidence="12 13">
    <name type="scientific">Candidatus Abzuiibacterium crystallinum</name>
    <dbReference type="NCBI Taxonomy" id="1974748"/>
    <lineage>
        <taxon>Bacteria</taxon>
        <taxon>Pseudomonadati</taxon>
        <taxon>Candidatus Omnitrophota</taxon>
        <taxon>Candidatus Abzuiibacterium</taxon>
    </lineage>
</organism>
<dbReference type="PANTHER" id="PTHR43527:SF2">
    <property type="entry name" value="4-DIPHOSPHOCYTIDYL-2-C-METHYL-D-ERYTHRITOL KINASE, CHLOROPLASTIC"/>
    <property type="match status" value="1"/>
</dbReference>
<proteinExistence type="inferred from homology"/>
<keyword evidence="4 9" id="KW-0808">Transferase</keyword>